<sequence>CAPWRPPPTSRRGMWPSRGASRLGAAFPSGRATSRSASRPRTPRNSPWRRRSARFRARPPRGTARPKTGRAAKS</sequence>
<evidence type="ECO:0000256" key="1">
    <source>
        <dbReference type="SAM" id="MobiDB-lite"/>
    </source>
</evidence>
<feature type="non-terminal residue" evidence="2">
    <location>
        <position position="74"/>
    </location>
</feature>
<organism evidence="2">
    <name type="scientific">uncultured Rubrobacteraceae bacterium</name>
    <dbReference type="NCBI Taxonomy" id="349277"/>
    <lineage>
        <taxon>Bacteria</taxon>
        <taxon>Bacillati</taxon>
        <taxon>Actinomycetota</taxon>
        <taxon>Rubrobacteria</taxon>
        <taxon>Rubrobacterales</taxon>
        <taxon>Rubrobacteraceae</taxon>
        <taxon>environmental samples</taxon>
    </lineage>
</organism>
<accession>A0A6J4P0M4</accession>
<feature type="non-terminal residue" evidence="2">
    <location>
        <position position="1"/>
    </location>
</feature>
<feature type="compositionally biased region" description="Low complexity" evidence="1">
    <location>
        <begin position="28"/>
        <end position="46"/>
    </location>
</feature>
<dbReference type="AlphaFoldDB" id="A0A6J4P0M4"/>
<evidence type="ECO:0000313" key="2">
    <source>
        <dbReference type="EMBL" id="CAA9402544.1"/>
    </source>
</evidence>
<feature type="compositionally biased region" description="Basic residues" evidence="1">
    <location>
        <begin position="47"/>
        <end position="59"/>
    </location>
</feature>
<gene>
    <name evidence="2" type="ORF">AVDCRST_MAG55-757</name>
</gene>
<name>A0A6J4P0M4_9ACTN</name>
<protein>
    <submittedName>
        <fullName evidence="2">Uncharacterized protein</fullName>
    </submittedName>
</protein>
<dbReference type="EMBL" id="CADCUZ010000031">
    <property type="protein sequence ID" value="CAA9402544.1"/>
    <property type="molecule type" value="Genomic_DNA"/>
</dbReference>
<reference evidence="2" key="1">
    <citation type="submission" date="2020-02" db="EMBL/GenBank/DDBJ databases">
        <authorList>
            <person name="Meier V. D."/>
        </authorList>
    </citation>
    <scope>NUCLEOTIDE SEQUENCE</scope>
    <source>
        <strain evidence="2">AVDCRST_MAG55</strain>
    </source>
</reference>
<feature type="region of interest" description="Disordered" evidence="1">
    <location>
        <begin position="1"/>
        <end position="74"/>
    </location>
</feature>
<proteinExistence type="predicted"/>